<organism evidence="1 2">
    <name type="scientific">Stygiolobus caldivivus</name>
    <dbReference type="NCBI Taxonomy" id="2824673"/>
    <lineage>
        <taxon>Archaea</taxon>
        <taxon>Thermoproteota</taxon>
        <taxon>Thermoprotei</taxon>
        <taxon>Sulfolobales</taxon>
        <taxon>Sulfolobaceae</taxon>
        <taxon>Stygiolobus</taxon>
    </lineage>
</organism>
<accession>A0A8D5U4G4</accession>
<dbReference type="Proteomes" id="UP000825123">
    <property type="component" value="Chromosome"/>
</dbReference>
<reference evidence="1 2" key="1">
    <citation type="submission" date="2021-04" db="EMBL/GenBank/DDBJ databases">
        <title>Complete genome sequence of Stygiolobus sp. KN-1.</title>
        <authorList>
            <person name="Nakamura K."/>
            <person name="Sakai H."/>
            <person name="Kurosawa N."/>
        </authorList>
    </citation>
    <scope>NUCLEOTIDE SEQUENCE [LARGE SCALE GENOMIC DNA]</scope>
    <source>
        <strain evidence="1 2">KN-1</strain>
    </source>
</reference>
<dbReference type="GeneID" id="66161962"/>
<keyword evidence="2" id="KW-1185">Reference proteome</keyword>
<sequence length="142" mass="16502">MELKTPPRIKVLEALGAIADGRVRKTEEGCKVISSERDKEYEVRIKEQLVYSDDNGTKFRGYVGYPIISCLMLNNVLPFNQTYAEALKGIPWKKLNEEYKNYAKVEEVVFKVSEERGVSKEELERFVYEVIAKLKSLHLRRL</sequence>
<evidence type="ECO:0000313" key="1">
    <source>
        <dbReference type="EMBL" id="BCU68915.1"/>
    </source>
</evidence>
<proteinExistence type="predicted"/>
<name>A0A8D5U4G4_9CREN</name>
<dbReference type="InterPro" id="IPR016618">
    <property type="entry name" value="UCP014422"/>
</dbReference>
<dbReference type="KEGG" id="csty:KN1_02120"/>
<dbReference type="PIRSF" id="PIRSF014422">
    <property type="entry name" value="UCP014422"/>
    <property type="match status" value="1"/>
</dbReference>
<dbReference type="RefSeq" id="WP_221288879.1">
    <property type="nucleotide sequence ID" value="NZ_AP024597.1"/>
</dbReference>
<dbReference type="EMBL" id="AP024597">
    <property type="protein sequence ID" value="BCU68915.1"/>
    <property type="molecule type" value="Genomic_DNA"/>
</dbReference>
<gene>
    <name evidence="1" type="ORF">KN1_02120</name>
</gene>
<dbReference type="AlphaFoldDB" id="A0A8D5U4G4"/>
<evidence type="ECO:0000313" key="2">
    <source>
        <dbReference type="Proteomes" id="UP000825123"/>
    </source>
</evidence>
<protein>
    <submittedName>
        <fullName evidence="1">Uncharacterized protein</fullName>
    </submittedName>
</protein>